<dbReference type="InterPro" id="IPR032466">
    <property type="entry name" value="Metal_Hydrolase"/>
</dbReference>
<sequence length="455" mass="48588">MNYLRITFAVALTACLGGTAGEALSAPTLLRGGKVLVGDGSVVANADVLIEGDRFAFVGAHEQKDAPADAIVVDVAGKTIIPGLIAAHAHIGQVDGLENGSPNYTRTNILRQLRQYEAYGVTTLGSLGLNAPLFYELRDKLHAGELPGADVYGADRGIGVVDGAPPAGAVKVGEEQLDRPATPEAARAAVRASKERGADLIKIWVDDFRGSLPVKMSPEIYAAVIDEAHAQGLRVASHVYYLEDAKRLAKLNVDVLAHAVRDQPLDAELIKLLNDNGIIYIPTIGVDESAYIYADRPDWMSSDFFQHALQPALREQFDSDGWREGILANRKLADSRKAVVMNQQNALALHRAGVRLGFGSDSGANPLRIPGFAEHRELQLLCEAGMTPLEALQTATVNAAAALGLDDRGAIAAGKLADFVILDADPTDDVQNFQSIESVWHRGKKVSGAVEQFQP</sequence>
<dbReference type="SUPFAM" id="SSF51556">
    <property type="entry name" value="Metallo-dependent hydrolases"/>
    <property type="match status" value="1"/>
</dbReference>
<evidence type="ECO:0000313" key="3">
    <source>
        <dbReference type="EMBL" id="BBO32791.1"/>
    </source>
</evidence>
<keyword evidence="4" id="KW-1185">Reference proteome</keyword>
<organism evidence="3 4">
    <name type="scientific">Lacipirellula parvula</name>
    <dbReference type="NCBI Taxonomy" id="2650471"/>
    <lineage>
        <taxon>Bacteria</taxon>
        <taxon>Pseudomonadati</taxon>
        <taxon>Planctomycetota</taxon>
        <taxon>Planctomycetia</taxon>
        <taxon>Pirellulales</taxon>
        <taxon>Lacipirellulaceae</taxon>
        <taxon>Lacipirellula</taxon>
    </lineage>
</organism>
<dbReference type="GO" id="GO:0016810">
    <property type="term" value="F:hydrolase activity, acting on carbon-nitrogen (but not peptide) bonds"/>
    <property type="evidence" value="ECO:0007669"/>
    <property type="project" value="InterPro"/>
</dbReference>
<dbReference type="PANTHER" id="PTHR43135:SF3">
    <property type="entry name" value="ALPHA-D-RIBOSE 1-METHYLPHOSPHONATE 5-TRIPHOSPHATE DIPHOSPHATASE"/>
    <property type="match status" value="1"/>
</dbReference>
<name>A0A5K7XD95_9BACT</name>
<dbReference type="InterPro" id="IPR006680">
    <property type="entry name" value="Amidohydro-rel"/>
</dbReference>
<gene>
    <name evidence="3" type="ORF">PLANPX_2403</name>
</gene>
<dbReference type="SUPFAM" id="SSF51338">
    <property type="entry name" value="Composite domain of metallo-dependent hydrolases"/>
    <property type="match status" value="1"/>
</dbReference>
<keyword evidence="1" id="KW-0732">Signal</keyword>
<dbReference type="CDD" id="cd01299">
    <property type="entry name" value="Met_dep_hydrolase_A"/>
    <property type="match status" value="1"/>
</dbReference>
<evidence type="ECO:0000259" key="2">
    <source>
        <dbReference type="Pfam" id="PF01979"/>
    </source>
</evidence>
<dbReference type="Pfam" id="PF01979">
    <property type="entry name" value="Amidohydro_1"/>
    <property type="match status" value="1"/>
</dbReference>
<evidence type="ECO:0000313" key="4">
    <source>
        <dbReference type="Proteomes" id="UP000326837"/>
    </source>
</evidence>
<accession>A0A5K7XD95</accession>
<dbReference type="KEGG" id="lpav:PLANPX_2403"/>
<dbReference type="InterPro" id="IPR057744">
    <property type="entry name" value="OTAase-like"/>
</dbReference>
<dbReference type="Gene3D" id="2.30.40.10">
    <property type="entry name" value="Urease, subunit C, domain 1"/>
    <property type="match status" value="1"/>
</dbReference>
<dbReference type="AlphaFoldDB" id="A0A5K7XD95"/>
<dbReference type="Proteomes" id="UP000326837">
    <property type="component" value="Chromosome"/>
</dbReference>
<keyword evidence="3" id="KW-0378">Hydrolase</keyword>
<feature type="domain" description="Amidohydrolase-related" evidence="2">
    <location>
        <begin position="79"/>
        <end position="445"/>
    </location>
</feature>
<dbReference type="PANTHER" id="PTHR43135">
    <property type="entry name" value="ALPHA-D-RIBOSE 1-METHYLPHOSPHONATE 5-TRIPHOSPHATE DIPHOSPHATASE"/>
    <property type="match status" value="1"/>
</dbReference>
<evidence type="ECO:0000256" key="1">
    <source>
        <dbReference type="SAM" id="SignalP"/>
    </source>
</evidence>
<feature type="signal peptide" evidence="1">
    <location>
        <begin position="1"/>
        <end position="25"/>
    </location>
</feature>
<dbReference type="EMBL" id="AP021861">
    <property type="protein sequence ID" value="BBO32791.1"/>
    <property type="molecule type" value="Genomic_DNA"/>
</dbReference>
<dbReference type="RefSeq" id="WP_152098696.1">
    <property type="nucleotide sequence ID" value="NZ_AP021861.1"/>
</dbReference>
<feature type="chain" id="PRO_5024905631" evidence="1">
    <location>
        <begin position="26"/>
        <end position="455"/>
    </location>
</feature>
<dbReference type="InterPro" id="IPR051781">
    <property type="entry name" value="Metallo-dep_Hydrolase"/>
</dbReference>
<dbReference type="InterPro" id="IPR011059">
    <property type="entry name" value="Metal-dep_hydrolase_composite"/>
</dbReference>
<reference evidence="4" key="1">
    <citation type="submission" date="2019-10" db="EMBL/GenBank/DDBJ databases">
        <title>Lacipirellula parvula gen. nov., sp. nov., representing a lineage of planctomycetes widespread in freshwater anoxic habitats, and description of the family Lacipirellulaceae.</title>
        <authorList>
            <person name="Dedysh S.N."/>
            <person name="Kulichevskaya I.S."/>
            <person name="Beletsky A.V."/>
            <person name="Rakitin A.L."/>
            <person name="Mardanov A.V."/>
            <person name="Ivanova A.A."/>
            <person name="Saltykova V.X."/>
            <person name="Rijpstra W.I.C."/>
            <person name="Sinninghe Damste J.S."/>
            <person name="Ravin N.V."/>
        </authorList>
    </citation>
    <scope>NUCLEOTIDE SEQUENCE [LARGE SCALE GENOMIC DNA]</scope>
    <source>
        <strain evidence="4">PX69</strain>
    </source>
</reference>
<protein>
    <submittedName>
        <fullName evidence="3">Amidohydrolase</fullName>
    </submittedName>
</protein>
<dbReference type="Gene3D" id="3.20.20.140">
    <property type="entry name" value="Metal-dependent hydrolases"/>
    <property type="match status" value="1"/>
</dbReference>
<proteinExistence type="predicted"/>